<feature type="transmembrane region" description="Helical" evidence="1">
    <location>
        <begin position="47"/>
        <end position="65"/>
    </location>
</feature>
<dbReference type="STRING" id="60517.A0A0R3VYA9"/>
<dbReference type="AlphaFoldDB" id="A0A0R3VYA9"/>
<keyword evidence="3" id="KW-1185">Reference proteome</keyword>
<gene>
    <name evidence="2" type="ORF">TASK_LOCUS2404</name>
</gene>
<proteinExistence type="predicted"/>
<keyword evidence="1" id="KW-0812">Transmembrane</keyword>
<dbReference type="OrthoDB" id="5951542at2759"/>
<keyword evidence="1" id="KW-1133">Transmembrane helix</keyword>
<dbReference type="EMBL" id="UYRS01001602">
    <property type="protein sequence ID" value="VDK25097.1"/>
    <property type="molecule type" value="Genomic_DNA"/>
</dbReference>
<evidence type="ECO:0000313" key="3">
    <source>
        <dbReference type="Proteomes" id="UP000282613"/>
    </source>
</evidence>
<dbReference type="Proteomes" id="UP000282613">
    <property type="component" value="Unassembled WGS sequence"/>
</dbReference>
<sequence>MFDLPGFPPSLQSFYENSIPWLFYKSYKRRPPEPHLFPDITLKLRRLINVSFYTYFILFLGSAVLR</sequence>
<protein>
    <submittedName>
        <fullName evidence="2 4">Uncharacterized protein</fullName>
    </submittedName>
</protein>
<evidence type="ECO:0000313" key="2">
    <source>
        <dbReference type="EMBL" id="VDK25097.1"/>
    </source>
</evidence>
<accession>A0A0R3VYA9</accession>
<name>A0A0R3VYA9_TAEAS</name>
<dbReference type="WBParaSite" id="TASK_0000240301-mRNA-1">
    <property type="protein sequence ID" value="TASK_0000240301-mRNA-1"/>
    <property type="gene ID" value="TASK_0000240301"/>
</dbReference>
<reference evidence="2 3" key="2">
    <citation type="submission" date="2018-11" db="EMBL/GenBank/DDBJ databases">
        <authorList>
            <consortium name="Pathogen Informatics"/>
        </authorList>
    </citation>
    <scope>NUCLEOTIDE SEQUENCE [LARGE SCALE GENOMIC DNA]</scope>
</reference>
<reference evidence="4" key="1">
    <citation type="submission" date="2017-02" db="UniProtKB">
        <authorList>
            <consortium name="WormBaseParasite"/>
        </authorList>
    </citation>
    <scope>IDENTIFICATION</scope>
</reference>
<evidence type="ECO:0000256" key="1">
    <source>
        <dbReference type="SAM" id="Phobius"/>
    </source>
</evidence>
<keyword evidence="1" id="KW-0472">Membrane</keyword>
<organism evidence="4">
    <name type="scientific">Taenia asiatica</name>
    <name type="common">Asian tapeworm</name>
    <dbReference type="NCBI Taxonomy" id="60517"/>
    <lineage>
        <taxon>Eukaryota</taxon>
        <taxon>Metazoa</taxon>
        <taxon>Spiralia</taxon>
        <taxon>Lophotrochozoa</taxon>
        <taxon>Platyhelminthes</taxon>
        <taxon>Cestoda</taxon>
        <taxon>Eucestoda</taxon>
        <taxon>Cyclophyllidea</taxon>
        <taxon>Taeniidae</taxon>
        <taxon>Taenia</taxon>
    </lineage>
</organism>
<evidence type="ECO:0000313" key="4">
    <source>
        <dbReference type="WBParaSite" id="TASK_0000240301-mRNA-1"/>
    </source>
</evidence>